<evidence type="ECO:0000256" key="3">
    <source>
        <dbReference type="ARBA" id="ARBA00022692"/>
    </source>
</evidence>
<dbReference type="Pfam" id="PF00989">
    <property type="entry name" value="PAS"/>
    <property type="match status" value="1"/>
</dbReference>
<dbReference type="InterPro" id="IPR029787">
    <property type="entry name" value="Nucleotide_cyclase"/>
</dbReference>
<dbReference type="PANTHER" id="PTHR44757">
    <property type="entry name" value="DIGUANYLATE CYCLASE DGCP"/>
    <property type="match status" value="1"/>
</dbReference>
<evidence type="ECO:0000256" key="5">
    <source>
        <dbReference type="ARBA" id="ARBA00023136"/>
    </source>
</evidence>
<evidence type="ECO:0000256" key="2">
    <source>
        <dbReference type="ARBA" id="ARBA00022475"/>
    </source>
</evidence>
<organism evidence="8 9">
    <name type="scientific">Paenacidovorax caeni</name>
    <dbReference type="NCBI Taxonomy" id="343013"/>
    <lineage>
        <taxon>Bacteria</taxon>
        <taxon>Pseudomonadati</taxon>
        <taxon>Pseudomonadota</taxon>
        <taxon>Betaproteobacteria</taxon>
        <taxon>Burkholderiales</taxon>
        <taxon>Comamonadaceae</taxon>
        <taxon>Paenacidovorax</taxon>
    </lineage>
</organism>
<name>A0A1I7J3C8_9BURK</name>
<dbReference type="Gene3D" id="3.30.450.20">
    <property type="entry name" value="PAS domain"/>
    <property type="match status" value="2"/>
</dbReference>
<dbReference type="InterPro" id="IPR000160">
    <property type="entry name" value="GGDEF_dom"/>
</dbReference>
<keyword evidence="5 6" id="KW-0472">Membrane</keyword>
<dbReference type="SUPFAM" id="SSF55785">
    <property type="entry name" value="PYP-like sensor domain (PAS domain)"/>
    <property type="match status" value="1"/>
</dbReference>
<gene>
    <name evidence="8" type="ORF">SAMN04489707_10221</name>
</gene>
<dbReference type="SUPFAM" id="SSF55073">
    <property type="entry name" value="Nucleotide cyclase"/>
    <property type="match status" value="1"/>
</dbReference>
<dbReference type="GO" id="GO:0005886">
    <property type="term" value="C:plasma membrane"/>
    <property type="evidence" value="ECO:0007669"/>
    <property type="project" value="UniProtKB-SubCell"/>
</dbReference>
<evidence type="ECO:0000313" key="9">
    <source>
        <dbReference type="Proteomes" id="UP000183656"/>
    </source>
</evidence>
<dbReference type="AlphaFoldDB" id="A0A1I7J3C8"/>
<comment type="subcellular location">
    <subcellularLocation>
        <location evidence="1">Cell membrane</location>
        <topology evidence="1">Multi-pass membrane protein</topology>
    </subcellularLocation>
</comment>
<dbReference type="SMART" id="SM00267">
    <property type="entry name" value="GGDEF"/>
    <property type="match status" value="1"/>
</dbReference>
<keyword evidence="2" id="KW-1003">Cell membrane</keyword>
<dbReference type="EMBL" id="FPBX01000022">
    <property type="protein sequence ID" value="SFU79673.1"/>
    <property type="molecule type" value="Genomic_DNA"/>
</dbReference>
<dbReference type="Pfam" id="PF02743">
    <property type="entry name" value="dCache_1"/>
    <property type="match status" value="1"/>
</dbReference>
<keyword evidence="3 6" id="KW-0812">Transmembrane</keyword>
<dbReference type="InterPro" id="IPR052155">
    <property type="entry name" value="Biofilm_reg_signaling"/>
</dbReference>
<dbReference type="InterPro" id="IPR043128">
    <property type="entry name" value="Rev_trsase/Diguanyl_cyclase"/>
</dbReference>
<dbReference type="Pfam" id="PF00990">
    <property type="entry name" value="GGDEF"/>
    <property type="match status" value="1"/>
</dbReference>
<dbReference type="InterPro" id="IPR033479">
    <property type="entry name" value="dCache_1"/>
</dbReference>
<dbReference type="SMART" id="SM00091">
    <property type="entry name" value="PAS"/>
    <property type="match status" value="1"/>
</dbReference>
<dbReference type="InterPro" id="IPR000014">
    <property type="entry name" value="PAS"/>
</dbReference>
<dbReference type="GO" id="GO:0006355">
    <property type="term" value="P:regulation of DNA-templated transcription"/>
    <property type="evidence" value="ECO:0007669"/>
    <property type="project" value="InterPro"/>
</dbReference>
<dbReference type="STRING" id="343013.SAMN04489707_10221"/>
<evidence type="ECO:0000256" key="6">
    <source>
        <dbReference type="SAM" id="Phobius"/>
    </source>
</evidence>
<dbReference type="Gene3D" id="3.30.70.270">
    <property type="match status" value="1"/>
</dbReference>
<dbReference type="NCBIfam" id="TIGR00229">
    <property type="entry name" value="sensory_box"/>
    <property type="match status" value="1"/>
</dbReference>
<evidence type="ECO:0000256" key="1">
    <source>
        <dbReference type="ARBA" id="ARBA00004651"/>
    </source>
</evidence>
<evidence type="ECO:0000313" key="8">
    <source>
        <dbReference type="EMBL" id="SFU79673.1"/>
    </source>
</evidence>
<dbReference type="InterPro" id="IPR035965">
    <property type="entry name" value="PAS-like_dom_sf"/>
</dbReference>
<dbReference type="PROSITE" id="PS50887">
    <property type="entry name" value="GGDEF"/>
    <property type="match status" value="1"/>
</dbReference>
<dbReference type="PANTHER" id="PTHR44757:SF2">
    <property type="entry name" value="BIOFILM ARCHITECTURE MAINTENANCE PROTEIN MBAA"/>
    <property type="match status" value="1"/>
</dbReference>
<reference evidence="8 9" key="1">
    <citation type="submission" date="2016-10" db="EMBL/GenBank/DDBJ databases">
        <authorList>
            <person name="de Groot N.N."/>
        </authorList>
    </citation>
    <scope>NUCLEOTIDE SEQUENCE [LARGE SCALE GENOMIC DNA]</scope>
    <source>
        <strain evidence="8 9">R-24608</strain>
    </source>
</reference>
<evidence type="ECO:0000259" key="7">
    <source>
        <dbReference type="PROSITE" id="PS50887"/>
    </source>
</evidence>
<dbReference type="NCBIfam" id="TIGR00254">
    <property type="entry name" value="GGDEF"/>
    <property type="match status" value="1"/>
</dbReference>
<dbReference type="InterPro" id="IPR013767">
    <property type="entry name" value="PAS_fold"/>
</dbReference>
<dbReference type="CDD" id="cd18773">
    <property type="entry name" value="PDC1_HK_sensor"/>
    <property type="match status" value="1"/>
</dbReference>
<dbReference type="CDD" id="cd00130">
    <property type="entry name" value="PAS"/>
    <property type="match status" value="1"/>
</dbReference>
<dbReference type="CDD" id="cd01949">
    <property type="entry name" value="GGDEF"/>
    <property type="match status" value="1"/>
</dbReference>
<keyword evidence="4 6" id="KW-1133">Transmembrane helix</keyword>
<evidence type="ECO:0000256" key="4">
    <source>
        <dbReference type="ARBA" id="ARBA00022989"/>
    </source>
</evidence>
<dbReference type="Proteomes" id="UP000183656">
    <property type="component" value="Unassembled WGS sequence"/>
</dbReference>
<feature type="transmembrane region" description="Helical" evidence="6">
    <location>
        <begin position="284"/>
        <end position="306"/>
    </location>
</feature>
<protein>
    <submittedName>
        <fullName evidence="8">PAS domain S-box-containing protein/diguanylate cyclase (GGDEF) domain-containing protein</fullName>
    </submittedName>
</protein>
<keyword evidence="9" id="KW-1185">Reference proteome</keyword>
<accession>A0A1I7J3C8</accession>
<feature type="domain" description="GGDEF" evidence="7">
    <location>
        <begin position="520"/>
        <end position="653"/>
    </location>
</feature>
<sequence>MVWRLMLVAALAVALAGGLGAFIVAQASGQETVQRLAAQQNDEVEMLARLLAGKVEQSQRLLASVAAGITPSMVESPAALEAQLHQGLQPARFFDSLLVARSNGLLSLYLRHGRVQQAGSLDPAERDGLRRALADGKPQVSEPIAEHTSEARLLFTMPLHREDGSLFGVIGGTLRLQSQALLPPALALPLRADSRLVVFTRDGTILAHSQPARILGQVRDEPGLAQAYADWQARAQAIVDGAQTQLQPAHIVSMAGMPLPQWMVARVSDVQVRAVPGQGGSGQMWWMAAALLLLIALGAMLCMAWVAQPLAVLRHRAPQLLQAGPSALEPWPRAAGEVDALVDVLRSLGHQRAQLREQHAVLGVRFQAILDHAPVGIVIIRSGVFELLNRQACHMLGYSLDALRGQHASMLHASVADYQHLERQVRQAFTAHGAFNGDVCFQRKDGGPVWVRVQGHALGQAEEGVGSVWILEDMTAEREALRQQDWGVRHDPLTLLANRAGLELRLQNLLAQRQEGAAGGVGVLLFLDLDHFAVLNDEAGHEAGNDVLRHVARLIETQVRQIGWAARVGGDEFAVVLPGCTHARGLAVAEQLRAALQDWEPAYQGRSFTLGASIGVVMLDTGLANVTEVLHAADMACYAAKRAGRNRVVEHAQKASAV</sequence>
<proteinExistence type="predicted"/>